<dbReference type="OrthoDB" id="428480at2759"/>
<reference evidence="13" key="1">
    <citation type="submission" date="2019-06" db="EMBL/GenBank/DDBJ databases">
        <authorList>
            <person name="Broberg M."/>
        </authorList>
    </citation>
    <scope>NUCLEOTIDE SEQUENCE [LARGE SCALE GENOMIC DNA]</scope>
</reference>
<feature type="domain" description="Beta-hexosaminidase eukaryotic type N-terminal" evidence="11">
    <location>
        <begin position="21"/>
        <end position="164"/>
    </location>
</feature>
<dbReference type="CDD" id="cd06562">
    <property type="entry name" value="GH20_HexA_HexB-like"/>
    <property type="match status" value="1"/>
</dbReference>
<evidence type="ECO:0000259" key="10">
    <source>
        <dbReference type="Pfam" id="PF00728"/>
    </source>
</evidence>
<comment type="caution">
    <text evidence="12">The sequence shown here is derived from an EMBL/GenBank/DDBJ whole genome shotgun (WGS) entry which is preliminary data.</text>
</comment>
<comment type="similarity">
    <text evidence="2 7">Belongs to the glycosyl hydrolase 20 family.</text>
</comment>
<dbReference type="InterPro" id="IPR029019">
    <property type="entry name" value="HEX_eukaryotic_N"/>
</dbReference>
<dbReference type="PRINTS" id="PR00738">
    <property type="entry name" value="GLHYDRLASE20"/>
</dbReference>
<gene>
    <name evidence="12" type="ORF">CBYS24578_00006890</name>
</gene>
<dbReference type="InterPro" id="IPR029018">
    <property type="entry name" value="Hex-like_dom2"/>
</dbReference>
<comment type="catalytic activity">
    <reaction evidence="1 7">
        <text>Hydrolysis of terminal non-reducing N-acetyl-D-hexosamine residues in N-acetyl-beta-D-hexosaminides.</text>
        <dbReference type="EC" id="3.2.1.52"/>
    </reaction>
</comment>
<dbReference type="GO" id="GO:0016231">
    <property type="term" value="F:beta-N-acetylglucosaminidase activity"/>
    <property type="evidence" value="ECO:0007669"/>
    <property type="project" value="TreeGrafter"/>
</dbReference>
<feature type="domain" description="Glycoside hydrolase family 20 catalytic" evidence="10">
    <location>
        <begin position="189"/>
        <end position="526"/>
    </location>
</feature>
<dbReference type="PANTHER" id="PTHR22600:SF58">
    <property type="entry name" value="BETA-HEXOSAMINIDASE"/>
    <property type="match status" value="1"/>
</dbReference>
<keyword evidence="3 9" id="KW-0732">Signal</keyword>
<evidence type="ECO:0000256" key="6">
    <source>
        <dbReference type="ARBA" id="ARBA00023295"/>
    </source>
</evidence>
<dbReference type="AlphaFoldDB" id="A0A9N9XYU5"/>
<keyword evidence="4 7" id="KW-0378">Hydrolase</keyword>
<dbReference type="EMBL" id="CABFNO020001394">
    <property type="protein sequence ID" value="CAG9985241.1"/>
    <property type="molecule type" value="Genomic_DNA"/>
</dbReference>
<dbReference type="Proteomes" id="UP000754883">
    <property type="component" value="Unassembled WGS sequence"/>
</dbReference>
<feature type="active site" description="Proton donor" evidence="8">
    <location>
        <position position="349"/>
    </location>
</feature>
<feature type="chain" id="PRO_5040242050" description="Beta-hexosaminidase" evidence="9">
    <location>
        <begin position="21"/>
        <end position="578"/>
    </location>
</feature>
<evidence type="ECO:0000256" key="1">
    <source>
        <dbReference type="ARBA" id="ARBA00001231"/>
    </source>
</evidence>
<keyword evidence="6 7" id="KW-0326">Glycosidase</keyword>
<sequence>MMLPKTALAVAALALSPVNAIWPIPISSNLGKETLFLDQTVKVTYNGQDLAYAVGYTHPKGTKFDSKSIVQGGLERAFSAIFQTGLNPWMLRERGSSFEPQAGNGSYIKTLEIKQTGNDTQKTWNGVAGSVDESYKLSVDGEKASISAVSAIGVLYALETFQQLFYKHSDGQHYYTASAPVEIEDKPKYPHRGILLDVSRHWFTIKDIKRTIDGLAMNKMNRLHLHITDTQSWPVEIPALPELTNKGAYSKGLTYSPDELADLHEYAVHRGVQIITEIDMPGHVGIEQAYPGLSVAFNEKPYTWYCAQPPCGSLKLNDTKVEEFLDTLFDDLLPRINPYSAYFHTGGDEYKANNSLIDPALKTNDLTVLQPLLQRFIDHAHKKVAEHNLVPFVWEEMPLEWNITLSKDAVVQSWLGNGAVGQIAAKGQKVIDSNYNYYYLDCGRGQWLDFDTPVWSTYYPFNDWCNPIKNWRLIYSYEPRDGVPDEYKDNVLGGEMAVWTETIDPVSLDTIVWPRAGVAAEVWWSGRTDAQGNNRTQYDARPRLSEQRERMLTRGVRGTPITQQWCDMNVVGDCGQPS</sequence>
<dbReference type="GO" id="GO:0016020">
    <property type="term" value="C:membrane"/>
    <property type="evidence" value="ECO:0007669"/>
    <property type="project" value="TreeGrafter"/>
</dbReference>
<dbReference type="SUPFAM" id="SSF51445">
    <property type="entry name" value="(Trans)glycosidases"/>
    <property type="match status" value="1"/>
</dbReference>
<dbReference type="Pfam" id="PF14845">
    <property type="entry name" value="Glycohydro_20b2"/>
    <property type="match status" value="1"/>
</dbReference>
<proteinExistence type="inferred from homology"/>
<evidence type="ECO:0000256" key="3">
    <source>
        <dbReference type="ARBA" id="ARBA00022729"/>
    </source>
</evidence>
<evidence type="ECO:0000313" key="12">
    <source>
        <dbReference type="EMBL" id="CAG9985241.1"/>
    </source>
</evidence>
<dbReference type="InterPro" id="IPR025705">
    <property type="entry name" value="Beta_hexosaminidase_sua/sub"/>
</dbReference>
<dbReference type="Pfam" id="PF00728">
    <property type="entry name" value="Glyco_hydro_20"/>
    <property type="match status" value="1"/>
</dbReference>
<organism evidence="12 13">
    <name type="scientific">Clonostachys byssicola</name>
    <dbReference type="NCBI Taxonomy" id="160290"/>
    <lineage>
        <taxon>Eukaryota</taxon>
        <taxon>Fungi</taxon>
        <taxon>Dikarya</taxon>
        <taxon>Ascomycota</taxon>
        <taxon>Pezizomycotina</taxon>
        <taxon>Sordariomycetes</taxon>
        <taxon>Hypocreomycetidae</taxon>
        <taxon>Hypocreales</taxon>
        <taxon>Bionectriaceae</taxon>
        <taxon>Clonostachys</taxon>
    </lineage>
</organism>
<accession>A0A9N9XYU5</accession>
<evidence type="ECO:0000259" key="11">
    <source>
        <dbReference type="Pfam" id="PF14845"/>
    </source>
</evidence>
<dbReference type="Gene3D" id="3.20.20.80">
    <property type="entry name" value="Glycosidases"/>
    <property type="match status" value="1"/>
</dbReference>
<protein>
    <recommendedName>
        <fullName evidence="7">Beta-hexosaminidase</fullName>
        <ecNumber evidence="7">3.2.1.52</ecNumber>
    </recommendedName>
</protein>
<evidence type="ECO:0000256" key="4">
    <source>
        <dbReference type="ARBA" id="ARBA00022801"/>
    </source>
</evidence>
<dbReference type="GO" id="GO:0005975">
    <property type="term" value="P:carbohydrate metabolic process"/>
    <property type="evidence" value="ECO:0007669"/>
    <property type="project" value="InterPro"/>
</dbReference>
<reference evidence="12 13" key="2">
    <citation type="submission" date="2021-10" db="EMBL/GenBank/DDBJ databases">
        <authorList>
            <person name="Piombo E."/>
        </authorList>
    </citation>
    <scope>NUCLEOTIDE SEQUENCE [LARGE SCALE GENOMIC DNA]</scope>
</reference>
<dbReference type="EC" id="3.2.1.52" evidence="7"/>
<dbReference type="InterPro" id="IPR017853">
    <property type="entry name" value="GH"/>
</dbReference>
<keyword evidence="5" id="KW-0325">Glycoprotein</keyword>
<dbReference type="PANTHER" id="PTHR22600">
    <property type="entry name" value="BETA-HEXOSAMINIDASE"/>
    <property type="match status" value="1"/>
</dbReference>
<evidence type="ECO:0000256" key="9">
    <source>
        <dbReference type="SAM" id="SignalP"/>
    </source>
</evidence>
<dbReference type="PIRSF" id="PIRSF001093">
    <property type="entry name" value="B-hxosamndse_ab_euk"/>
    <property type="match status" value="1"/>
</dbReference>
<evidence type="ECO:0000256" key="7">
    <source>
        <dbReference type="PIRNR" id="PIRNR001093"/>
    </source>
</evidence>
<keyword evidence="13" id="KW-1185">Reference proteome</keyword>
<evidence type="ECO:0000256" key="8">
    <source>
        <dbReference type="PIRSR" id="PIRSR001093-1"/>
    </source>
</evidence>
<feature type="signal peptide" evidence="9">
    <location>
        <begin position="1"/>
        <end position="20"/>
    </location>
</feature>
<evidence type="ECO:0000313" key="13">
    <source>
        <dbReference type="Proteomes" id="UP000754883"/>
    </source>
</evidence>
<dbReference type="Gene3D" id="3.30.379.10">
    <property type="entry name" value="Chitobiase/beta-hexosaminidase domain 2-like"/>
    <property type="match status" value="1"/>
</dbReference>
<evidence type="ECO:0000256" key="2">
    <source>
        <dbReference type="ARBA" id="ARBA00006285"/>
    </source>
</evidence>
<dbReference type="FunFam" id="3.20.20.80:FF:000063">
    <property type="entry name" value="Beta-hexosaminidase"/>
    <property type="match status" value="1"/>
</dbReference>
<name>A0A9N9XYU5_9HYPO</name>
<dbReference type="GO" id="GO:0030203">
    <property type="term" value="P:glycosaminoglycan metabolic process"/>
    <property type="evidence" value="ECO:0007669"/>
    <property type="project" value="TreeGrafter"/>
</dbReference>
<dbReference type="SUPFAM" id="SSF55545">
    <property type="entry name" value="beta-N-acetylhexosaminidase-like domain"/>
    <property type="match status" value="1"/>
</dbReference>
<dbReference type="InterPro" id="IPR015883">
    <property type="entry name" value="Glyco_hydro_20_cat"/>
</dbReference>
<evidence type="ECO:0000256" key="5">
    <source>
        <dbReference type="ARBA" id="ARBA00023180"/>
    </source>
</evidence>